<dbReference type="Proteomes" id="UP001318860">
    <property type="component" value="Unassembled WGS sequence"/>
</dbReference>
<feature type="domain" description="RNase H type-1" evidence="1">
    <location>
        <begin position="84"/>
        <end position="203"/>
    </location>
</feature>
<dbReference type="CDD" id="cd06222">
    <property type="entry name" value="RNase_H_like"/>
    <property type="match status" value="1"/>
</dbReference>
<organism evidence="2 3">
    <name type="scientific">Rehmannia glutinosa</name>
    <name type="common">Chinese foxglove</name>
    <dbReference type="NCBI Taxonomy" id="99300"/>
    <lineage>
        <taxon>Eukaryota</taxon>
        <taxon>Viridiplantae</taxon>
        <taxon>Streptophyta</taxon>
        <taxon>Embryophyta</taxon>
        <taxon>Tracheophyta</taxon>
        <taxon>Spermatophyta</taxon>
        <taxon>Magnoliopsida</taxon>
        <taxon>eudicotyledons</taxon>
        <taxon>Gunneridae</taxon>
        <taxon>Pentapetalae</taxon>
        <taxon>asterids</taxon>
        <taxon>lamiids</taxon>
        <taxon>Lamiales</taxon>
        <taxon>Orobanchaceae</taxon>
        <taxon>Rehmannieae</taxon>
        <taxon>Rehmannia</taxon>
    </lineage>
</organism>
<protein>
    <recommendedName>
        <fullName evidence="1">RNase H type-1 domain-containing protein</fullName>
    </recommendedName>
</protein>
<dbReference type="Gene3D" id="3.30.420.10">
    <property type="entry name" value="Ribonuclease H-like superfamily/Ribonuclease H"/>
    <property type="match status" value="1"/>
</dbReference>
<evidence type="ECO:0000313" key="3">
    <source>
        <dbReference type="Proteomes" id="UP001318860"/>
    </source>
</evidence>
<keyword evidence="3" id="KW-1185">Reference proteome</keyword>
<dbReference type="InterPro" id="IPR036397">
    <property type="entry name" value="RNaseH_sf"/>
</dbReference>
<dbReference type="Pfam" id="PF13456">
    <property type="entry name" value="RVT_3"/>
    <property type="match status" value="1"/>
</dbReference>
<reference evidence="2 3" key="1">
    <citation type="journal article" date="2021" name="Comput. Struct. Biotechnol. J.">
        <title>De novo genome assembly of the potent medicinal plant Rehmannia glutinosa using nanopore technology.</title>
        <authorList>
            <person name="Ma L."/>
            <person name="Dong C."/>
            <person name="Song C."/>
            <person name="Wang X."/>
            <person name="Zheng X."/>
            <person name="Niu Y."/>
            <person name="Chen S."/>
            <person name="Feng W."/>
        </authorList>
    </citation>
    <scope>NUCLEOTIDE SEQUENCE [LARGE SCALE GENOMIC DNA]</scope>
    <source>
        <strain evidence="2">DH-2019</strain>
    </source>
</reference>
<gene>
    <name evidence="2" type="ORF">DH2020_010841</name>
</gene>
<evidence type="ECO:0000313" key="2">
    <source>
        <dbReference type="EMBL" id="KAK6156593.1"/>
    </source>
</evidence>
<dbReference type="InterPro" id="IPR002156">
    <property type="entry name" value="RNaseH_domain"/>
</dbReference>
<proteinExistence type="predicted"/>
<dbReference type="InterPro" id="IPR012337">
    <property type="entry name" value="RNaseH-like_sf"/>
</dbReference>
<comment type="caution">
    <text evidence="2">The sequence shown here is derived from an EMBL/GenBank/DDBJ whole genome shotgun (WGS) entry which is preliminary data.</text>
</comment>
<sequence length="236" mass="27068">MRENLDKKEFELFATLTWLCWKERQRTIHWRGEFRGRGLLESAEIFLNNYQRARDELNSGGNLTREDPESKWTPPPRSCLKLDVDASVNDEKGKFGIGGILRNHTGEPIFAFGKQFTYHKSVLEFELMVIEEGLKITNQSGFNPHIVGTDSLLVVQVVTAIERTKGYVELRAAAIHSRLKAMEQTSMVHYPRETNGCAHAITHFASSSPNPFVWDYEIFPLWLKELVTKDCNHISS</sequence>
<dbReference type="InterPro" id="IPR053151">
    <property type="entry name" value="RNase_H-like"/>
</dbReference>
<dbReference type="EMBL" id="JABTTQ020000005">
    <property type="protein sequence ID" value="KAK6156593.1"/>
    <property type="molecule type" value="Genomic_DNA"/>
</dbReference>
<dbReference type="PANTHER" id="PTHR47723:SF24">
    <property type="entry name" value="RNASE H TYPE-1 DOMAIN-CONTAINING PROTEIN"/>
    <property type="match status" value="1"/>
</dbReference>
<accession>A0ABR0XBR5</accession>
<name>A0ABR0XBR5_REHGL</name>
<dbReference type="SUPFAM" id="SSF53098">
    <property type="entry name" value="Ribonuclease H-like"/>
    <property type="match status" value="1"/>
</dbReference>
<evidence type="ECO:0000259" key="1">
    <source>
        <dbReference type="Pfam" id="PF13456"/>
    </source>
</evidence>
<dbReference type="InterPro" id="IPR044730">
    <property type="entry name" value="RNase_H-like_dom_plant"/>
</dbReference>
<dbReference type="PANTHER" id="PTHR47723">
    <property type="entry name" value="OS05G0353850 PROTEIN"/>
    <property type="match status" value="1"/>
</dbReference>